<accession>A0ABD6EWL3</accession>
<feature type="compositionally biased region" description="Polar residues" evidence="1">
    <location>
        <begin position="276"/>
        <end position="285"/>
    </location>
</feature>
<gene>
    <name evidence="2" type="ORF">AB6A40_010455</name>
</gene>
<feature type="region of interest" description="Disordered" evidence="1">
    <location>
        <begin position="275"/>
        <end position="297"/>
    </location>
</feature>
<reference evidence="2 3" key="1">
    <citation type="submission" date="2024-08" db="EMBL/GenBank/DDBJ databases">
        <title>Gnathostoma spinigerum genome.</title>
        <authorList>
            <person name="Gonzalez-Bertolin B."/>
            <person name="Monzon S."/>
            <person name="Zaballos A."/>
            <person name="Jimenez P."/>
            <person name="Dekumyoy P."/>
            <person name="Varona S."/>
            <person name="Cuesta I."/>
            <person name="Sumanam S."/>
            <person name="Adisakwattana P."/>
            <person name="Gasser R.B."/>
            <person name="Hernandez-Gonzalez A."/>
            <person name="Young N.D."/>
            <person name="Perteguer M.J."/>
        </authorList>
    </citation>
    <scope>NUCLEOTIDE SEQUENCE [LARGE SCALE GENOMIC DNA]</scope>
    <source>
        <strain evidence="2">AL3</strain>
        <tissue evidence="2">Liver</tissue>
    </source>
</reference>
<feature type="region of interest" description="Disordered" evidence="1">
    <location>
        <begin position="1"/>
        <end position="44"/>
    </location>
</feature>
<feature type="compositionally biased region" description="Polar residues" evidence="1">
    <location>
        <begin position="1"/>
        <end position="15"/>
    </location>
</feature>
<sequence>MSFQSSSPQKWSQSAFPAGVQRPDVSPLSANLSSGIQLPPGLEDLSDKERQRILSVMACAQLENLNDDYIVHASSKSYSPSTVSTSMDASAVESVKRKSSLSMATTNQTTLSEYAVENVATDKVPVTGNIVGPFSKNQAASLDGDVRLAEINPTTAPEETIKLIPTNQTSSSEGAIAAVAANKADLPVDTIKAFVTNNVSSSNDNVKPDITNQKTTFSKDSVKFQTPVDESLNVNATLSPDPSVSNVYSSTVIIEDNQQVEANVTASYPERLVSDTVPTPVQKRSPQIPFEDAIQGS</sequence>
<proteinExistence type="predicted"/>
<dbReference type="EMBL" id="JBGFUD010013583">
    <property type="protein sequence ID" value="MFH4983746.1"/>
    <property type="molecule type" value="Genomic_DNA"/>
</dbReference>
<keyword evidence="3" id="KW-1185">Reference proteome</keyword>
<comment type="caution">
    <text evidence="2">The sequence shown here is derived from an EMBL/GenBank/DDBJ whole genome shotgun (WGS) entry which is preliminary data.</text>
</comment>
<protein>
    <submittedName>
        <fullName evidence="2">Uncharacterized protein</fullName>
    </submittedName>
</protein>
<dbReference type="AlphaFoldDB" id="A0ABD6EWL3"/>
<evidence type="ECO:0000313" key="2">
    <source>
        <dbReference type="EMBL" id="MFH4983746.1"/>
    </source>
</evidence>
<organism evidence="2 3">
    <name type="scientific">Gnathostoma spinigerum</name>
    <dbReference type="NCBI Taxonomy" id="75299"/>
    <lineage>
        <taxon>Eukaryota</taxon>
        <taxon>Metazoa</taxon>
        <taxon>Ecdysozoa</taxon>
        <taxon>Nematoda</taxon>
        <taxon>Chromadorea</taxon>
        <taxon>Rhabditida</taxon>
        <taxon>Spirurina</taxon>
        <taxon>Gnathostomatomorpha</taxon>
        <taxon>Gnathostomatoidea</taxon>
        <taxon>Gnathostomatidae</taxon>
        <taxon>Gnathostoma</taxon>
    </lineage>
</organism>
<dbReference type="Proteomes" id="UP001608902">
    <property type="component" value="Unassembled WGS sequence"/>
</dbReference>
<name>A0ABD6EWL3_9BILA</name>
<evidence type="ECO:0000256" key="1">
    <source>
        <dbReference type="SAM" id="MobiDB-lite"/>
    </source>
</evidence>
<evidence type="ECO:0000313" key="3">
    <source>
        <dbReference type="Proteomes" id="UP001608902"/>
    </source>
</evidence>